<proteinExistence type="predicted"/>
<evidence type="ECO:0000313" key="1">
    <source>
        <dbReference type="EMBL" id="KAF5780171.1"/>
    </source>
</evidence>
<keyword evidence="2" id="KW-1185">Reference proteome</keyword>
<protein>
    <submittedName>
        <fullName evidence="1">Uncharacterized protein</fullName>
    </submittedName>
</protein>
<accession>A0A9K3MYB6</accession>
<organism evidence="1 2">
    <name type="scientific">Helianthus annuus</name>
    <name type="common">Common sunflower</name>
    <dbReference type="NCBI Taxonomy" id="4232"/>
    <lineage>
        <taxon>Eukaryota</taxon>
        <taxon>Viridiplantae</taxon>
        <taxon>Streptophyta</taxon>
        <taxon>Embryophyta</taxon>
        <taxon>Tracheophyta</taxon>
        <taxon>Spermatophyta</taxon>
        <taxon>Magnoliopsida</taxon>
        <taxon>eudicotyledons</taxon>
        <taxon>Gunneridae</taxon>
        <taxon>Pentapetalae</taxon>
        <taxon>asterids</taxon>
        <taxon>campanulids</taxon>
        <taxon>Asterales</taxon>
        <taxon>Asteraceae</taxon>
        <taxon>Asteroideae</taxon>
        <taxon>Heliantheae alliance</taxon>
        <taxon>Heliantheae</taxon>
        <taxon>Helianthus</taxon>
    </lineage>
</organism>
<reference evidence="1" key="2">
    <citation type="submission" date="2020-06" db="EMBL/GenBank/DDBJ databases">
        <title>Helianthus annuus Genome sequencing and assembly Release 2.</title>
        <authorList>
            <person name="Gouzy J."/>
            <person name="Langlade N."/>
            <person name="Munos S."/>
        </authorList>
    </citation>
    <scope>NUCLEOTIDE SEQUENCE</scope>
    <source>
        <tissue evidence="1">Leaves</tissue>
    </source>
</reference>
<gene>
    <name evidence="1" type="ORF">HanXRQr2_Chr11g0468941</name>
</gene>
<dbReference type="EMBL" id="MNCJ02000326">
    <property type="protein sequence ID" value="KAF5780171.1"/>
    <property type="molecule type" value="Genomic_DNA"/>
</dbReference>
<sequence length="197" mass="23358">MHTPIILLNRSLTLRTRLRIRKYPIRILRLGGVLQHPFLHRLTNQRTMRILQTLPTKPMLTNTNHIIPTRLKIILEQNRTLAPRPRAPFHLLTTLNICPQHITLVSFPFLLINQLVNHTRPNRSLTTRLRTPQTQTPRPILNRHTYIPLPTHLTKPMITPTRRRFTHPKRLETNPTINNNSFIWFTKLNTRIINRII</sequence>
<dbReference type="Gramene" id="mRNA:HanXRQr2_Chr11g0468941">
    <property type="protein sequence ID" value="CDS:HanXRQr2_Chr11g0468941.1"/>
    <property type="gene ID" value="HanXRQr2_Chr11g0468941"/>
</dbReference>
<reference evidence="1" key="1">
    <citation type="journal article" date="2017" name="Nature">
        <title>The sunflower genome provides insights into oil metabolism, flowering and Asterid evolution.</title>
        <authorList>
            <person name="Badouin H."/>
            <person name="Gouzy J."/>
            <person name="Grassa C.J."/>
            <person name="Murat F."/>
            <person name="Staton S.E."/>
            <person name="Cottret L."/>
            <person name="Lelandais-Briere C."/>
            <person name="Owens G.L."/>
            <person name="Carrere S."/>
            <person name="Mayjonade B."/>
            <person name="Legrand L."/>
            <person name="Gill N."/>
            <person name="Kane N.C."/>
            <person name="Bowers J.E."/>
            <person name="Hubner S."/>
            <person name="Bellec A."/>
            <person name="Berard A."/>
            <person name="Berges H."/>
            <person name="Blanchet N."/>
            <person name="Boniface M.C."/>
            <person name="Brunel D."/>
            <person name="Catrice O."/>
            <person name="Chaidir N."/>
            <person name="Claudel C."/>
            <person name="Donnadieu C."/>
            <person name="Faraut T."/>
            <person name="Fievet G."/>
            <person name="Helmstetter N."/>
            <person name="King M."/>
            <person name="Knapp S.J."/>
            <person name="Lai Z."/>
            <person name="Le Paslier M.C."/>
            <person name="Lippi Y."/>
            <person name="Lorenzon L."/>
            <person name="Mandel J.R."/>
            <person name="Marage G."/>
            <person name="Marchand G."/>
            <person name="Marquand E."/>
            <person name="Bret-Mestries E."/>
            <person name="Morien E."/>
            <person name="Nambeesan S."/>
            <person name="Nguyen T."/>
            <person name="Pegot-Espagnet P."/>
            <person name="Pouilly N."/>
            <person name="Raftis F."/>
            <person name="Sallet E."/>
            <person name="Schiex T."/>
            <person name="Thomas J."/>
            <person name="Vandecasteele C."/>
            <person name="Vares D."/>
            <person name="Vear F."/>
            <person name="Vautrin S."/>
            <person name="Crespi M."/>
            <person name="Mangin B."/>
            <person name="Burke J.M."/>
            <person name="Salse J."/>
            <person name="Munos S."/>
            <person name="Vincourt P."/>
            <person name="Rieseberg L.H."/>
            <person name="Langlade N.B."/>
        </authorList>
    </citation>
    <scope>NUCLEOTIDE SEQUENCE</scope>
    <source>
        <tissue evidence="1">Leaves</tissue>
    </source>
</reference>
<dbReference type="AlphaFoldDB" id="A0A9K3MYB6"/>
<name>A0A9K3MYB6_HELAN</name>
<comment type="caution">
    <text evidence="1">The sequence shown here is derived from an EMBL/GenBank/DDBJ whole genome shotgun (WGS) entry which is preliminary data.</text>
</comment>
<dbReference type="Proteomes" id="UP000215914">
    <property type="component" value="Unassembled WGS sequence"/>
</dbReference>
<evidence type="ECO:0000313" key="2">
    <source>
        <dbReference type="Proteomes" id="UP000215914"/>
    </source>
</evidence>